<evidence type="ECO:0000313" key="1">
    <source>
        <dbReference type="EMBL" id="KXT53391.1"/>
    </source>
</evidence>
<gene>
    <name evidence="1" type="ORF">HMPREF2531_01431</name>
</gene>
<dbReference type="PATRIC" id="fig|329854.7.peg.1458"/>
<comment type="caution">
    <text evidence="1">The sequence shown here is derived from an EMBL/GenBank/DDBJ whole genome shotgun (WGS) entry which is preliminary data.</text>
</comment>
<dbReference type="AlphaFoldDB" id="A0A139LPL2"/>
<dbReference type="SUPFAM" id="SSF69360">
    <property type="entry name" value="Cell wall binding repeat"/>
    <property type="match status" value="1"/>
</dbReference>
<proteinExistence type="predicted"/>
<protein>
    <recommendedName>
        <fullName evidence="3">WG repeat-containing protein</fullName>
    </recommendedName>
</protein>
<organism evidence="1">
    <name type="scientific">Bacteroides intestinalis</name>
    <dbReference type="NCBI Taxonomy" id="329854"/>
    <lineage>
        <taxon>Bacteria</taxon>
        <taxon>Pseudomonadati</taxon>
        <taxon>Bacteroidota</taxon>
        <taxon>Bacteroidia</taxon>
        <taxon>Bacteroidales</taxon>
        <taxon>Bacteroidaceae</taxon>
        <taxon>Bacteroides</taxon>
    </lineage>
</organism>
<dbReference type="EMBL" id="LTDF01000058">
    <property type="protein sequence ID" value="KXT53391.1"/>
    <property type="molecule type" value="Genomic_DNA"/>
</dbReference>
<dbReference type="Pfam" id="PF14903">
    <property type="entry name" value="WG_beta_rep"/>
    <property type="match status" value="3"/>
</dbReference>
<reference evidence="1 2" key="1">
    <citation type="submission" date="2016-02" db="EMBL/GenBank/DDBJ databases">
        <authorList>
            <person name="Wen L."/>
            <person name="He K."/>
            <person name="Yang H."/>
        </authorList>
    </citation>
    <scope>NUCLEOTIDE SEQUENCE [LARGE SCALE GENOMIC DNA]</scope>
    <source>
        <strain evidence="1 2">KLE1704</strain>
    </source>
</reference>
<dbReference type="PANTHER" id="PTHR37841">
    <property type="entry name" value="GLR2918 PROTEIN"/>
    <property type="match status" value="1"/>
</dbReference>
<dbReference type="PANTHER" id="PTHR37841:SF1">
    <property type="entry name" value="DUF3298 DOMAIN-CONTAINING PROTEIN"/>
    <property type="match status" value="1"/>
</dbReference>
<evidence type="ECO:0000313" key="2">
    <source>
        <dbReference type="Proteomes" id="UP000070319"/>
    </source>
</evidence>
<dbReference type="InterPro" id="IPR032774">
    <property type="entry name" value="WG_beta_rep"/>
</dbReference>
<evidence type="ECO:0008006" key="3">
    <source>
        <dbReference type="Google" id="ProtNLM"/>
    </source>
</evidence>
<sequence length="576" mass="66481">MKNYIDKLVMGKYLIFIACLLLTNVLMAQSELTIEQREKAEMCVERYFKMLARYANNPMGAEAAELRTDIIMMCENKFRTPVYNDLYSFKDIPNKSTACNIDDYLLQFGILEEKNSYTFKISYDSIVCHPVSVPTYADNYEYDNVFVYVNKHIEGDGKNVKIKNVIRLNLEKEEIAYIEKAEFDTNDKDIEFLLKHSLGYSPSKLNEVASRCYKEKKYKSALLLFEQSAIRDDMNSQYALANMLFLRQGCEEYGERATHYMAQFWAKKMYFKRNTGVQDSDYELLNGLMQKLSMTKFSSDPEEVPFNHGLMKYKEGDKYGFMRKDGEIEIPPQYTFAFPFSEGLACVELNGKFGYIDIKGKVVIPFKFDEASPFVNGVASVFNEKEDKMKEAFLINKSGKMVSDVYDYIGMWDSKGQLLTPVKQGEGWGFMNHDGIVKVPFIYENCTRSRSVLVNSLDLNYCWVKKDGKYGFYNITSENAKMVAPCKYLSTRSFSFGLAAVTEDGHKWFYIDYKGNKVCGDYAAVGNFRSDGMAFVKFDGSSNIGYFINPQGEIILICEEHEHKIYNLRRYNGNQK</sequence>
<name>A0A139LPL2_9BACE</name>
<accession>A0A139LPL2</accession>
<dbReference type="Proteomes" id="UP000070319">
    <property type="component" value="Unassembled WGS sequence"/>
</dbReference>